<protein>
    <recommendedName>
        <fullName evidence="5">Trypanosomal VSG domain containing protein</fullName>
    </recommendedName>
</protein>
<keyword evidence="4" id="KW-1185">Reference proteome</keyword>
<organism evidence="3 4">
    <name type="scientific">Trypanosoma equiperdum</name>
    <dbReference type="NCBI Taxonomy" id="5694"/>
    <lineage>
        <taxon>Eukaryota</taxon>
        <taxon>Discoba</taxon>
        <taxon>Euglenozoa</taxon>
        <taxon>Kinetoplastea</taxon>
        <taxon>Metakinetoplastina</taxon>
        <taxon>Trypanosomatida</taxon>
        <taxon>Trypanosomatidae</taxon>
        <taxon>Trypanosoma</taxon>
    </lineage>
</organism>
<evidence type="ECO:0000256" key="1">
    <source>
        <dbReference type="SAM" id="MobiDB-lite"/>
    </source>
</evidence>
<reference evidence="3" key="1">
    <citation type="submission" date="2016-09" db="EMBL/GenBank/DDBJ databases">
        <authorList>
            <person name="Hebert L."/>
            <person name="Moumen B."/>
        </authorList>
    </citation>
    <scope>NUCLEOTIDE SEQUENCE [LARGE SCALE GENOMIC DNA]</scope>
    <source>
        <strain evidence="3">OVI</strain>
    </source>
</reference>
<evidence type="ECO:0008006" key="5">
    <source>
        <dbReference type="Google" id="ProtNLM"/>
    </source>
</evidence>
<evidence type="ECO:0000256" key="2">
    <source>
        <dbReference type="SAM" id="SignalP"/>
    </source>
</evidence>
<keyword evidence="2" id="KW-0732">Signal</keyword>
<dbReference type="VEuPathDB" id="TriTrypDB:TEOVI_000756100"/>
<sequence length="225" mass="24732">MLSEMLLLLCVLSVASVLSFGEDMVTMHVSWPHNASCKGTPVDPHVCRALAVLVKDAFSSRCQSATEDARATTAEASCHLQFKINEETPLYYLCNGNTVEEILKKQEDLHLPAHTNGEPDCSKLPARIELSSDKDSKNAATVSAPANTEKESKGKPEESPATETSDNRTKKTDPEKPTIKEPQTKNEKTVDVKSTEPQSKQNSGSMRSLFGDRCFFIPLLYSMLL</sequence>
<accession>A0A1G4I0Q0</accession>
<dbReference type="RefSeq" id="XP_067076870.1">
    <property type="nucleotide sequence ID" value="XM_067220769.1"/>
</dbReference>
<feature type="compositionally biased region" description="Basic and acidic residues" evidence="1">
    <location>
        <begin position="165"/>
        <end position="194"/>
    </location>
</feature>
<name>A0A1G4I0Q0_TRYEQ</name>
<comment type="caution">
    <text evidence="3">The sequence shown here is derived from an EMBL/GenBank/DDBJ whole genome shotgun (WGS) entry which is preliminary data.</text>
</comment>
<dbReference type="GeneID" id="92381495"/>
<feature type="compositionally biased region" description="Polar residues" evidence="1">
    <location>
        <begin position="195"/>
        <end position="206"/>
    </location>
</feature>
<dbReference type="Proteomes" id="UP000195570">
    <property type="component" value="Unassembled WGS sequence"/>
</dbReference>
<feature type="compositionally biased region" description="Basic and acidic residues" evidence="1">
    <location>
        <begin position="148"/>
        <end position="158"/>
    </location>
</feature>
<gene>
    <name evidence="3" type="ORF">TEOVI_000756100</name>
</gene>
<feature type="signal peptide" evidence="2">
    <location>
        <begin position="1"/>
        <end position="19"/>
    </location>
</feature>
<evidence type="ECO:0000313" key="4">
    <source>
        <dbReference type="Proteomes" id="UP000195570"/>
    </source>
</evidence>
<feature type="chain" id="PRO_5009235226" description="Trypanosomal VSG domain containing protein" evidence="2">
    <location>
        <begin position="20"/>
        <end position="225"/>
    </location>
</feature>
<dbReference type="EMBL" id="CZPT02000251">
    <property type="protein sequence ID" value="SCU65240.1"/>
    <property type="molecule type" value="Genomic_DNA"/>
</dbReference>
<proteinExistence type="predicted"/>
<dbReference type="AlphaFoldDB" id="A0A1G4I0Q0"/>
<feature type="region of interest" description="Disordered" evidence="1">
    <location>
        <begin position="132"/>
        <end position="207"/>
    </location>
</feature>
<evidence type="ECO:0000313" key="3">
    <source>
        <dbReference type="EMBL" id="SCU65240.1"/>
    </source>
</evidence>